<dbReference type="EMBL" id="CSTD01000003">
    <property type="protein sequence ID" value="CPR11948.1"/>
    <property type="molecule type" value="Genomic_DNA"/>
</dbReference>
<protein>
    <submittedName>
        <fullName evidence="1">Uncharacterized protein</fullName>
    </submittedName>
</protein>
<reference evidence="1 2" key="1">
    <citation type="submission" date="2015-03" db="EMBL/GenBank/DDBJ databases">
        <authorList>
            <person name="Murphy D."/>
        </authorList>
    </citation>
    <scope>NUCLEOTIDE SEQUENCE [LARGE SCALE GENOMIC DNA]</scope>
    <source>
        <strain evidence="1 2">DSM 44277</strain>
    </source>
</reference>
<sequence length="65" mass="7346">MRANDNRGTVLHTRQLRDGRQLAEIRCPHCAGSHWYLNPGHLVDCLAFPNRPLWVDGLGAKVADR</sequence>
<accession>A0A0U0WAG1</accession>
<evidence type="ECO:0000313" key="1">
    <source>
        <dbReference type="EMBL" id="CPR11948.1"/>
    </source>
</evidence>
<proteinExistence type="predicted"/>
<organism evidence="1 2">
    <name type="scientific">Mycobacterium bohemicum DSM 44277</name>
    <dbReference type="NCBI Taxonomy" id="1236609"/>
    <lineage>
        <taxon>Bacteria</taxon>
        <taxon>Bacillati</taxon>
        <taxon>Actinomycetota</taxon>
        <taxon>Actinomycetes</taxon>
        <taxon>Mycobacteriales</taxon>
        <taxon>Mycobacteriaceae</taxon>
        <taxon>Mycobacterium</taxon>
    </lineage>
</organism>
<dbReference type="AlphaFoldDB" id="A0A0U0WAG1"/>
<evidence type="ECO:0000313" key="2">
    <source>
        <dbReference type="Proteomes" id="UP000198875"/>
    </source>
</evidence>
<gene>
    <name evidence="1" type="ORF">BN971_03241</name>
</gene>
<dbReference type="Proteomes" id="UP000198875">
    <property type="component" value="Unassembled WGS sequence"/>
</dbReference>
<dbReference type="RefSeq" id="WP_139027118.1">
    <property type="nucleotide sequence ID" value="NZ_CSTD01000003.1"/>
</dbReference>
<name>A0A0U0WAG1_MYCBE</name>